<protein>
    <recommendedName>
        <fullName evidence="3">HAT C-terminal dimerisation domain-containing protein</fullName>
    </recommendedName>
</protein>
<evidence type="ECO:0000313" key="1">
    <source>
        <dbReference type="EMBL" id="KAE9408534.1"/>
    </source>
</evidence>
<dbReference type="Proteomes" id="UP000799118">
    <property type="component" value="Unassembled WGS sequence"/>
</dbReference>
<sequence>IFFLAASTAVECIFSQGRHLLSFTQNCLNGQSICQFMYLGSWSQYDLLWDEDI</sequence>
<evidence type="ECO:0008006" key="3">
    <source>
        <dbReference type="Google" id="ProtNLM"/>
    </source>
</evidence>
<evidence type="ECO:0000313" key="2">
    <source>
        <dbReference type="Proteomes" id="UP000799118"/>
    </source>
</evidence>
<name>A0A6A4IIP8_9AGAR</name>
<feature type="non-terminal residue" evidence="1">
    <location>
        <position position="1"/>
    </location>
</feature>
<gene>
    <name evidence="1" type="ORF">BT96DRAFT_781900</name>
</gene>
<dbReference type="EMBL" id="ML769390">
    <property type="protein sequence ID" value="KAE9408534.1"/>
    <property type="molecule type" value="Genomic_DNA"/>
</dbReference>
<dbReference type="AlphaFoldDB" id="A0A6A4IIP8"/>
<reference evidence="1" key="1">
    <citation type="journal article" date="2019" name="Environ. Microbiol.">
        <title>Fungal ecological strategies reflected in gene transcription - a case study of two litter decomposers.</title>
        <authorList>
            <person name="Barbi F."/>
            <person name="Kohler A."/>
            <person name="Barry K."/>
            <person name="Baskaran P."/>
            <person name="Daum C."/>
            <person name="Fauchery L."/>
            <person name="Ihrmark K."/>
            <person name="Kuo A."/>
            <person name="LaButti K."/>
            <person name="Lipzen A."/>
            <person name="Morin E."/>
            <person name="Grigoriev I.V."/>
            <person name="Henrissat B."/>
            <person name="Lindahl B."/>
            <person name="Martin F."/>
        </authorList>
    </citation>
    <scope>NUCLEOTIDE SEQUENCE</scope>
    <source>
        <strain evidence="1">JB14</strain>
    </source>
</reference>
<feature type="non-terminal residue" evidence="1">
    <location>
        <position position="53"/>
    </location>
</feature>
<dbReference type="OrthoDB" id="1715602at2759"/>
<organism evidence="1 2">
    <name type="scientific">Gymnopus androsaceus JB14</name>
    <dbReference type="NCBI Taxonomy" id="1447944"/>
    <lineage>
        <taxon>Eukaryota</taxon>
        <taxon>Fungi</taxon>
        <taxon>Dikarya</taxon>
        <taxon>Basidiomycota</taxon>
        <taxon>Agaricomycotina</taxon>
        <taxon>Agaricomycetes</taxon>
        <taxon>Agaricomycetidae</taxon>
        <taxon>Agaricales</taxon>
        <taxon>Marasmiineae</taxon>
        <taxon>Omphalotaceae</taxon>
        <taxon>Gymnopus</taxon>
    </lineage>
</organism>
<proteinExistence type="predicted"/>
<keyword evidence="2" id="KW-1185">Reference proteome</keyword>
<accession>A0A6A4IIP8</accession>